<name>A0AAV3ULQ4_9EURY</name>
<evidence type="ECO:0000313" key="2">
    <source>
        <dbReference type="EMBL" id="GAA5057474.1"/>
    </source>
</evidence>
<dbReference type="EMBL" id="BAABKX010000015">
    <property type="protein sequence ID" value="GAA5057474.1"/>
    <property type="molecule type" value="Genomic_DNA"/>
</dbReference>
<dbReference type="AlphaFoldDB" id="A0AAV3ULQ4"/>
<gene>
    <name evidence="2" type="ORF">GCM10025751_39490</name>
</gene>
<evidence type="ECO:0000313" key="3">
    <source>
        <dbReference type="Proteomes" id="UP001501729"/>
    </source>
</evidence>
<dbReference type="PROSITE" id="PS51257">
    <property type="entry name" value="PROKAR_LIPOPROTEIN"/>
    <property type="match status" value="1"/>
</dbReference>
<reference evidence="2 3" key="1">
    <citation type="journal article" date="2019" name="Int. J. Syst. Evol. Microbiol.">
        <title>The Global Catalogue of Microorganisms (GCM) 10K type strain sequencing project: providing services to taxonomists for standard genome sequencing and annotation.</title>
        <authorList>
            <consortium name="The Broad Institute Genomics Platform"/>
            <consortium name="The Broad Institute Genome Sequencing Center for Infectious Disease"/>
            <person name="Wu L."/>
            <person name="Ma J."/>
        </authorList>
    </citation>
    <scope>NUCLEOTIDE SEQUENCE [LARGE SCALE GENOMIC DNA]</scope>
    <source>
        <strain evidence="2 3">JCM 17504</strain>
    </source>
</reference>
<feature type="compositionally biased region" description="Polar residues" evidence="1">
    <location>
        <begin position="65"/>
        <end position="74"/>
    </location>
</feature>
<sequence length="175" mass="18181">MGRDNWTRRSALQYCGLGIIALGGCIGGESDQQVGENGNPDDKTGTTETTSDETGDSDEAEKSTTENAVGSSDTHPVKLAISSYANSDHTVTAMATKGGSSVLDETVTLPINDAVTFEDALAVPSQGSVEYEISVSVQGGATVTKKFTVKSSHDVHAISAVIMSADNIRWGTNAH</sequence>
<protein>
    <submittedName>
        <fullName evidence="2">Uncharacterized protein</fullName>
    </submittedName>
</protein>
<feature type="region of interest" description="Disordered" evidence="1">
    <location>
        <begin position="28"/>
        <end position="75"/>
    </location>
</feature>
<accession>A0AAV3ULQ4</accession>
<organism evidence="2 3">
    <name type="scientific">Haladaptatus pallidirubidus</name>
    <dbReference type="NCBI Taxonomy" id="1008152"/>
    <lineage>
        <taxon>Archaea</taxon>
        <taxon>Methanobacteriati</taxon>
        <taxon>Methanobacteriota</taxon>
        <taxon>Stenosarchaea group</taxon>
        <taxon>Halobacteria</taxon>
        <taxon>Halobacteriales</taxon>
        <taxon>Haladaptataceae</taxon>
        <taxon>Haladaptatus</taxon>
    </lineage>
</organism>
<dbReference type="Proteomes" id="UP001501729">
    <property type="component" value="Unassembled WGS sequence"/>
</dbReference>
<keyword evidence="3" id="KW-1185">Reference proteome</keyword>
<dbReference type="RefSeq" id="WP_227773932.1">
    <property type="nucleotide sequence ID" value="NZ_BAABKX010000015.1"/>
</dbReference>
<feature type="compositionally biased region" description="Acidic residues" evidence="1">
    <location>
        <begin position="50"/>
        <end position="59"/>
    </location>
</feature>
<proteinExistence type="predicted"/>
<evidence type="ECO:0000256" key="1">
    <source>
        <dbReference type="SAM" id="MobiDB-lite"/>
    </source>
</evidence>
<comment type="caution">
    <text evidence="2">The sequence shown here is derived from an EMBL/GenBank/DDBJ whole genome shotgun (WGS) entry which is preliminary data.</text>
</comment>
<dbReference type="GeneID" id="68614180"/>